<dbReference type="SMART" id="SM00066">
    <property type="entry name" value="GAL4"/>
    <property type="match status" value="1"/>
</dbReference>
<dbReference type="InterPro" id="IPR021858">
    <property type="entry name" value="Fun_TF"/>
</dbReference>
<dbReference type="InterPro" id="IPR001138">
    <property type="entry name" value="Zn2Cys6_DnaBD"/>
</dbReference>
<evidence type="ECO:0000313" key="5">
    <source>
        <dbReference type="Proteomes" id="UP000240883"/>
    </source>
</evidence>
<reference evidence="4 5" key="1">
    <citation type="journal article" date="2018" name="Front. Microbiol.">
        <title>Genome-Wide Analysis of Corynespora cassiicola Leaf Fall Disease Putative Effectors.</title>
        <authorList>
            <person name="Lopez D."/>
            <person name="Ribeiro S."/>
            <person name="Label P."/>
            <person name="Fumanal B."/>
            <person name="Venisse J.S."/>
            <person name="Kohler A."/>
            <person name="de Oliveira R.R."/>
            <person name="Labutti K."/>
            <person name="Lipzen A."/>
            <person name="Lail K."/>
            <person name="Bauer D."/>
            <person name="Ohm R.A."/>
            <person name="Barry K.W."/>
            <person name="Spatafora J."/>
            <person name="Grigoriev I.V."/>
            <person name="Martin F.M."/>
            <person name="Pujade-Renaud V."/>
        </authorList>
    </citation>
    <scope>NUCLEOTIDE SEQUENCE [LARGE SCALE GENOMIC DNA]</scope>
    <source>
        <strain evidence="4 5">Philippines</strain>
    </source>
</reference>
<dbReference type="PANTHER" id="PTHR47784">
    <property type="entry name" value="STEROL UPTAKE CONTROL PROTEIN 2"/>
    <property type="match status" value="1"/>
</dbReference>
<dbReference type="EMBL" id="KZ678156">
    <property type="protein sequence ID" value="PSN59467.1"/>
    <property type="molecule type" value="Genomic_DNA"/>
</dbReference>
<accession>A0A2T2N205</accession>
<dbReference type="GO" id="GO:0001228">
    <property type="term" value="F:DNA-binding transcription activator activity, RNA polymerase II-specific"/>
    <property type="evidence" value="ECO:0007669"/>
    <property type="project" value="TreeGrafter"/>
</dbReference>
<dbReference type="GO" id="GO:0008270">
    <property type="term" value="F:zinc ion binding"/>
    <property type="evidence" value="ECO:0007669"/>
    <property type="project" value="InterPro"/>
</dbReference>
<name>A0A2T2N205_CORCC</name>
<dbReference type="PROSITE" id="PS00463">
    <property type="entry name" value="ZN2_CY6_FUNGAL_1"/>
    <property type="match status" value="1"/>
</dbReference>
<dbReference type="PANTHER" id="PTHR47784:SF5">
    <property type="entry name" value="STEROL UPTAKE CONTROL PROTEIN 2"/>
    <property type="match status" value="1"/>
</dbReference>
<evidence type="ECO:0000256" key="1">
    <source>
        <dbReference type="ARBA" id="ARBA00023242"/>
    </source>
</evidence>
<keyword evidence="5" id="KW-1185">Reference proteome</keyword>
<proteinExistence type="predicted"/>
<keyword evidence="1" id="KW-0539">Nucleus</keyword>
<dbReference type="STRING" id="1448308.A0A2T2N205"/>
<feature type="compositionally biased region" description="Basic residues" evidence="2">
    <location>
        <begin position="47"/>
        <end position="56"/>
    </location>
</feature>
<dbReference type="InterPro" id="IPR053157">
    <property type="entry name" value="Sterol_Uptake_Regulator"/>
</dbReference>
<dbReference type="PROSITE" id="PS50048">
    <property type="entry name" value="ZN2_CY6_FUNGAL_2"/>
    <property type="match status" value="1"/>
</dbReference>
<dbReference type="Pfam" id="PF00172">
    <property type="entry name" value="Zn_clus"/>
    <property type="match status" value="1"/>
</dbReference>
<evidence type="ECO:0000313" key="4">
    <source>
        <dbReference type="EMBL" id="PSN59467.1"/>
    </source>
</evidence>
<feature type="compositionally biased region" description="Low complexity" evidence="2">
    <location>
        <begin position="1"/>
        <end position="13"/>
    </location>
</feature>
<dbReference type="OrthoDB" id="416217at2759"/>
<organism evidence="4 5">
    <name type="scientific">Corynespora cassiicola Philippines</name>
    <dbReference type="NCBI Taxonomy" id="1448308"/>
    <lineage>
        <taxon>Eukaryota</taxon>
        <taxon>Fungi</taxon>
        <taxon>Dikarya</taxon>
        <taxon>Ascomycota</taxon>
        <taxon>Pezizomycotina</taxon>
        <taxon>Dothideomycetes</taxon>
        <taxon>Pleosporomycetidae</taxon>
        <taxon>Pleosporales</taxon>
        <taxon>Corynesporascaceae</taxon>
        <taxon>Corynespora</taxon>
    </lineage>
</organism>
<evidence type="ECO:0000259" key="3">
    <source>
        <dbReference type="PROSITE" id="PS50048"/>
    </source>
</evidence>
<feature type="region of interest" description="Disordered" evidence="2">
    <location>
        <begin position="1"/>
        <end position="56"/>
    </location>
</feature>
<dbReference type="Proteomes" id="UP000240883">
    <property type="component" value="Unassembled WGS sequence"/>
</dbReference>
<dbReference type="SUPFAM" id="SSF57701">
    <property type="entry name" value="Zn2/Cys6 DNA-binding domain"/>
    <property type="match status" value="1"/>
</dbReference>
<dbReference type="AlphaFoldDB" id="A0A2T2N205"/>
<gene>
    <name evidence="4" type="ORF">BS50DRAFT_682306</name>
</gene>
<dbReference type="Pfam" id="PF11951">
    <property type="entry name" value="Fungal_trans_2"/>
    <property type="match status" value="1"/>
</dbReference>
<dbReference type="Gene3D" id="4.10.240.10">
    <property type="entry name" value="Zn(2)-C6 fungal-type DNA-binding domain"/>
    <property type="match status" value="1"/>
</dbReference>
<feature type="domain" description="Zn(2)-C6 fungal-type" evidence="3">
    <location>
        <begin position="62"/>
        <end position="92"/>
    </location>
</feature>
<dbReference type="CDD" id="cd00067">
    <property type="entry name" value="GAL4"/>
    <property type="match status" value="1"/>
</dbReference>
<dbReference type="InterPro" id="IPR036864">
    <property type="entry name" value="Zn2-C6_fun-type_DNA-bd_sf"/>
</dbReference>
<dbReference type="PRINTS" id="PR00755">
    <property type="entry name" value="AFLATOXINBRP"/>
</dbReference>
<evidence type="ECO:0000256" key="2">
    <source>
        <dbReference type="SAM" id="MobiDB-lite"/>
    </source>
</evidence>
<feature type="compositionally biased region" description="Basic and acidic residues" evidence="2">
    <location>
        <begin position="14"/>
        <end position="46"/>
    </location>
</feature>
<sequence>MWEDTPPSISTTRESSRERSQPSDRHLSLPPTEEWRDSDLAPESRSKSKAITRRSHRKSRSGCQNCKQRRIKCDERKPECANCTKRRVRCDYAASLGASSSPSTCFNQNPHDFCVSEIELTHHWSTSTCYSMSMWPTGAIEGRDKIVSLGLHHDHLLHLIFAFTALHLASCRPTRFEEYVAKADRHYSLALPSLTTELASMSPDNCNAVFTSVQLVCFLGFARGPQPGEYLAFGHGRSEWLIMFRGIKTTLQTIPRSHFTEHKLPHEKARHRPLPRETEPPDYVAQLEDLHSYVEFIAETEGQRDGNTNSVDILKEMFHNRYTPKDSEYHVAFGWLYRMDEGFLQRLQNYEPGPLIIYGHFTVLMYDMEKFWYMKGWTHHIMSGIYAALPNDYRPWLDWPMRQVSWIPP</sequence>
<protein>
    <recommendedName>
        <fullName evidence="3">Zn(2)-C6 fungal-type domain-containing protein</fullName>
    </recommendedName>
</protein>